<name>K0RI37_THAOC</name>
<comment type="caution">
    <text evidence="3">The sequence shown here is derived from an EMBL/GenBank/DDBJ whole genome shotgun (WGS) entry which is preliminary data.</text>
</comment>
<dbReference type="AlphaFoldDB" id="K0RI37"/>
<dbReference type="SUPFAM" id="SSF51197">
    <property type="entry name" value="Clavaminate synthase-like"/>
    <property type="match status" value="1"/>
</dbReference>
<feature type="non-terminal residue" evidence="3">
    <location>
        <position position="1"/>
    </location>
</feature>
<gene>
    <name evidence="3" type="ORF">THAOC_32612</name>
</gene>
<dbReference type="Gene3D" id="2.60.120.650">
    <property type="entry name" value="Cupin"/>
    <property type="match status" value="1"/>
</dbReference>
<feature type="compositionally biased region" description="Gly residues" evidence="1">
    <location>
        <begin position="34"/>
        <end position="52"/>
    </location>
</feature>
<feature type="compositionally biased region" description="Acidic residues" evidence="1">
    <location>
        <begin position="183"/>
        <end position="195"/>
    </location>
</feature>
<protein>
    <recommendedName>
        <fullName evidence="2">JmjC domain-containing protein</fullName>
    </recommendedName>
</protein>
<organism evidence="3 4">
    <name type="scientific">Thalassiosira oceanica</name>
    <name type="common">Marine diatom</name>
    <dbReference type="NCBI Taxonomy" id="159749"/>
    <lineage>
        <taxon>Eukaryota</taxon>
        <taxon>Sar</taxon>
        <taxon>Stramenopiles</taxon>
        <taxon>Ochrophyta</taxon>
        <taxon>Bacillariophyta</taxon>
        <taxon>Coscinodiscophyceae</taxon>
        <taxon>Thalassiosirophycidae</taxon>
        <taxon>Thalassiosirales</taxon>
        <taxon>Thalassiosiraceae</taxon>
        <taxon>Thalassiosira</taxon>
    </lineage>
</organism>
<evidence type="ECO:0000313" key="3">
    <source>
        <dbReference type="EMBL" id="EJK48576.1"/>
    </source>
</evidence>
<sequence>RVSSPLRATTPHYAREASVVENQLKVARMSCGGGGDGGGGKGEGGPRYGGPHGFECGEDNALGPEQTVTLHPGDVLYFPSGMWHTVETVEDGVSLNVSLMGTTYAEVACEAIRHLMYSRGDGGWREVVTSNGPGGPAVDRLAGLLGGLAGLVDGFVRDGGGAASVLPPALCHVPMEQYSSDRGEDDEDGDGEDGDDGRADEGASGNSDGGEEEASSSNSAALPPRSTRRFPGSSSTSTASWDRRPGPLVGRDVRFERELRRQRDVRQQPPSDTGNVGREDEGFRGRVHRARYRGRQGRLVEVGGAVRVDPGVLVLLRLLFLDVRDVAPLGKDSM</sequence>
<evidence type="ECO:0000256" key="1">
    <source>
        <dbReference type="SAM" id="MobiDB-lite"/>
    </source>
</evidence>
<dbReference type="eggNOG" id="ENOG502RZRQ">
    <property type="taxonomic scope" value="Eukaryota"/>
</dbReference>
<proteinExistence type="predicted"/>
<dbReference type="InterPro" id="IPR003347">
    <property type="entry name" value="JmjC_dom"/>
</dbReference>
<feature type="domain" description="JmjC" evidence="2">
    <location>
        <begin position="1"/>
        <end position="116"/>
    </location>
</feature>
<feature type="compositionally biased region" description="Basic and acidic residues" evidence="1">
    <location>
        <begin position="241"/>
        <end position="266"/>
    </location>
</feature>
<evidence type="ECO:0000259" key="2">
    <source>
        <dbReference type="PROSITE" id="PS51184"/>
    </source>
</evidence>
<evidence type="ECO:0000313" key="4">
    <source>
        <dbReference type="Proteomes" id="UP000266841"/>
    </source>
</evidence>
<dbReference type="EMBL" id="AGNL01045687">
    <property type="protein sequence ID" value="EJK48576.1"/>
    <property type="molecule type" value="Genomic_DNA"/>
</dbReference>
<dbReference type="OrthoDB" id="47172at2759"/>
<feature type="region of interest" description="Disordered" evidence="1">
    <location>
        <begin position="34"/>
        <end position="63"/>
    </location>
</feature>
<reference evidence="3 4" key="1">
    <citation type="journal article" date="2012" name="Genome Biol.">
        <title>Genome and low-iron response of an oceanic diatom adapted to chronic iron limitation.</title>
        <authorList>
            <person name="Lommer M."/>
            <person name="Specht M."/>
            <person name="Roy A.S."/>
            <person name="Kraemer L."/>
            <person name="Andreson R."/>
            <person name="Gutowska M.A."/>
            <person name="Wolf J."/>
            <person name="Bergner S.V."/>
            <person name="Schilhabel M.B."/>
            <person name="Klostermeier U.C."/>
            <person name="Beiko R.G."/>
            <person name="Rosenstiel P."/>
            <person name="Hippler M."/>
            <person name="Laroche J."/>
        </authorList>
    </citation>
    <scope>NUCLEOTIDE SEQUENCE [LARGE SCALE GENOMIC DNA]</scope>
    <source>
        <strain evidence="3 4">CCMP1005</strain>
    </source>
</reference>
<keyword evidence="4" id="KW-1185">Reference proteome</keyword>
<feature type="region of interest" description="Disordered" evidence="1">
    <location>
        <begin position="178"/>
        <end position="283"/>
    </location>
</feature>
<dbReference type="Proteomes" id="UP000266841">
    <property type="component" value="Unassembled WGS sequence"/>
</dbReference>
<accession>K0RI37</accession>
<dbReference type="Pfam" id="PF08007">
    <property type="entry name" value="JmjC_2"/>
    <property type="match status" value="1"/>
</dbReference>
<dbReference type="PROSITE" id="PS51184">
    <property type="entry name" value="JMJC"/>
    <property type="match status" value="1"/>
</dbReference>